<dbReference type="Proteomes" id="UP000010798">
    <property type="component" value="Chromosome"/>
</dbReference>
<evidence type="ECO:0000313" key="12">
    <source>
        <dbReference type="EMBL" id="AGA29444.1"/>
    </source>
</evidence>
<dbReference type="RefSeq" id="WP_015248547.1">
    <property type="nucleotide sequence ID" value="NC_019892.1"/>
</dbReference>
<evidence type="ECO:0000313" key="13">
    <source>
        <dbReference type="Proteomes" id="UP000010798"/>
    </source>
</evidence>
<dbReference type="GO" id="GO:0016020">
    <property type="term" value="C:membrane"/>
    <property type="evidence" value="ECO:0007669"/>
    <property type="project" value="GOC"/>
</dbReference>
<dbReference type="EMBL" id="CP003364">
    <property type="protein sequence ID" value="AGA29444.1"/>
    <property type="molecule type" value="Genomic_DNA"/>
</dbReference>
<evidence type="ECO:0000256" key="10">
    <source>
        <dbReference type="NCBIfam" id="TIGR00215"/>
    </source>
</evidence>
<dbReference type="KEGG" id="saci:Sinac_5294"/>
<protein>
    <recommendedName>
        <fullName evidence="3 10">Lipid-A-disaccharide synthase</fullName>
        <ecNumber evidence="2 10">2.4.1.182</ecNumber>
    </recommendedName>
</protein>
<dbReference type="OrthoDB" id="9801642at2"/>
<accession>L0DJ95</accession>
<dbReference type="HOGENOM" id="CLU_036577_3_1_0"/>
<keyword evidence="8" id="KW-0443">Lipid metabolism</keyword>
<keyword evidence="7" id="KW-0808">Transferase</keyword>
<keyword evidence="5" id="KW-0441">Lipid A biosynthesis</keyword>
<organism evidence="12 13">
    <name type="scientific">Singulisphaera acidiphila (strain ATCC BAA-1392 / DSM 18658 / VKM B-2454 / MOB10)</name>
    <dbReference type="NCBI Taxonomy" id="886293"/>
    <lineage>
        <taxon>Bacteria</taxon>
        <taxon>Pseudomonadati</taxon>
        <taxon>Planctomycetota</taxon>
        <taxon>Planctomycetia</taxon>
        <taxon>Isosphaerales</taxon>
        <taxon>Isosphaeraceae</taxon>
        <taxon>Singulisphaera</taxon>
    </lineage>
</organism>
<dbReference type="AlphaFoldDB" id="L0DJ95"/>
<dbReference type="GO" id="GO:0005543">
    <property type="term" value="F:phospholipid binding"/>
    <property type="evidence" value="ECO:0007669"/>
    <property type="project" value="TreeGrafter"/>
</dbReference>
<name>L0DJ95_SINAD</name>
<dbReference type="GO" id="GO:0008915">
    <property type="term" value="F:lipid-A-disaccharide synthase activity"/>
    <property type="evidence" value="ECO:0007669"/>
    <property type="project" value="UniProtKB-UniRule"/>
</dbReference>
<dbReference type="PANTHER" id="PTHR30372">
    <property type="entry name" value="LIPID-A-DISACCHARIDE SYNTHASE"/>
    <property type="match status" value="1"/>
</dbReference>
<dbReference type="Pfam" id="PF02684">
    <property type="entry name" value="LpxB"/>
    <property type="match status" value="1"/>
</dbReference>
<evidence type="ECO:0000256" key="1">
    <source>
        <dbReference type="ARBA" id="ARBA00002056"/>
    </source>
</evidence>
<evidence type="ECO:0000256" key="8">
    <source>
        <dbReference type="ARBA" id="ARBA00023098"/>
    </source>
</evidence>
<evidence type="ECO:0000256" key="5">
    <source>
        <dbReference type="ARBA" id="ARBA00022556"/>
    </source>
</evidence>
<evidence type="ECO:0000256" key="4">
    <source>
        <dbReference type="ARBA" id="ARBA00022516"/>
    </source>
</evidence>
<evidence type="ECO:0000256" key="6">
    <source>
        <dbReference type="ARBA" id="ARBA00022676"/>
    </source>
</evidence>
<keyword evidence="6" id="KW-0328">Glycosyltransferase</keyword>
<gene>
    <name evidence="12" type="ordered locus">Sinac_5294</name>
</gene>
<dbReference type="SUPFAM" id="SSF53756">
    <property type="entry name" value="UDP-Glycosyltransferase/glycogen phosphorylase"/>
    <property type="match status" value="1"/>
</dbReference>
<dbReference type="STRING" id="886293.Sinac_5294"/>
<feature type="region of interest" description="Disordered" evidence="11">
    <location>
        <begin position="384"/>
        <end position="403"/>
    </location>
</feature>
<keyword evidence="13" id="KW-1185">Reference proteome</keyword>
<keyword evidence="4" id="KW-0444">Lipid biosynthesis</keyword>
<evidence type="ECO:0000256" key="7">
    <source>
        <dbReference type="ARBA" id="ARBA00022679"/>
    </source>
</evidence>
<feature type="compositionally biased region" description="Basic residues" evidence="11">
    <location>
        <begin position="391"/>
        <end position="403"/>
    </location>
</feature>
<dbReference type="EC" id="2.4.1.182" evidence="2 10"/>
<proteinExistence type="predicted"/>
<dbReference type="PANTHER" id="PTHR30372:SF4">
    <property type="entry name" value="LIPID-A-DISACCHARIDE SYNTHASE, MITOCHONDRIAL-RELATED"/>
    <property type="match status" value="1"/>
</dbReference>
<evidence type="ECO:0000256" key="3">
    <source>
        <dbReference type="ARBA" id="ARBA00020902"/>
    </source>
</evidence>
<dbReference type="eggNOG" id="COG0763">
    <property type="taxonomic scope" value="Bacteria"/>
</dbReference>
<dbReference type="GO" id="GO:0009245">
    <property type="term" value="P:lipid A biosynthetic process"/>
    <property type="evidence" value="ECO:0007669"/>
    <property type="project" value="UniProtKB-UniRule"/>
</dbReference>
<evidence type="ECO:0000256" key="2">
    <source>
        <dbReference type="ARBA" id="ARBA00012687"/>
    </source>
</evidence>
<comment type="function">
    <text evidence="1">Condensation of UDP-2,3-diacylglucosamine and 2,3-diacylglucosamine-1-phosphate to form lipid A disaccharide, a precursor of lipid A, a phosphorylated glycolipid that anchors the lipopolysaccharide to the outer membrane of the cell.</text>
</comment>
<dbReference type="InterPro" id="IPR003835">
    <property type="entry name" value="Glyco_trans_19"/>
</dbReference>
<comment type="catalytic activity">
    <reaction evidence="9">
        <text>a lipid X + a UDP-2-N,3-O-bis[(3R)-3-hydroxyacyl]-alpha-D-glucosamine = a lipid A disaccharide + UDP + H(+)</text>
        <dbReference type="Rhea" id="RHEA:67828"/>
        <dbReference type="ChEBI" id="CHEBI:15378"/>
        <dbReference type="ChEBI" id="CHEBI:58223"/>
        <dbReference type="ChEBI" id="CHEBI:137748"/>
        <dbReference type="ChEBI" id="CHEBI:176338"/>
        <dbReference type="ChEBI" id="CHEBI:176343"/>
        <dbReference type="EC" id="2.4.1.182"/>
    </reaction>
</comment>
<sequence>MRIFLSAGEPSGDLHAANLIHSLKRRLPQAEFVGFGGDRMEKAGATLLYPLVTLAVMWFGRVLLNIHKFFRLLYVADQYFLKEKPDAVILIDYPGFHWWVARRAKARGIPVFYYVPPQLWAWAGWRVKKVRKFVDHVLCSLPFEPAWYQARGVPGAVYIGHPYFDELTERTLDPSFMSDEEAKATPLVAILPGSRTQELVRNLPIMLRAAAKLTAVCPDVRFAVACLHERHQELAREIMGREKLELPLVIHAARTPELIRLADVAWAVSGSVGLELMVEALPSVVLYKIRPFDLWVARFFIKSKFISLVNLLADAEVMPEYLTSQDVSGELAKWAESWLNDPAKREQAVSALEALRDRVAVPGASDRAADRIVQALDAARPADANTIRGTHGTKRIHRGHASR</sequence>
<dbReference type="NCBIfam" id="TIGR00215">
    <property type="entry name" value="lpxB"/>
    <property type="match status" value="1"/>
</dbReference>
<evidence type="ECO:0000256" key="11">
    <source>
        <dbReference type="SAM" id="MobiDB-lite"/>
    </source>
</evidence>
<evidence type="ECO:0000256" key="9">
    <source>
        <dbReference type="ARBA" id="ARBA00048975"/>
    </source>
</evidence>
<reference evidence="12 13" key="1">
    <citation type="submission" date="2012-02" db="EMBL/GenBank/DDBJ databases">
        <title>Complete sequence of chromosome of Singulisphaera acidiphila DSM 18658.</title>
        <authorList>
            <consortium name="US DOE Joint Genome Institute (JGI-PGF)"/>
            <person name="Lucas S."/>
            <person name="Copeland A."/>
            <person name="Lapidus A."/>
            <person name="Glavina del Rio T."/>
            <person name="Dalin E."/>
            <person name="Tice H."/>
            <person name="Bruce D."/>
            <person name="Goodwin L."/>
            <person name="Pitluck S."/>
            <person name="Peters L."/>
            <person name="Ovchinnikova G."/>
            <person name="Chertkov O."/>
            <person name="Kyrpides N."/>
            <person name="Mavromatis K."/>
            <person name="Ivanova N."/>
            <person name="Brettin T."/>
            <person name="Detter J.C."/>
            <person name="Han C."/>
            <person name="Larimer F."/>
            <person name="Land M."/>
            <person name="Hauser L."/>
            <person name="Markowitz V."/>
            <person name="Cheng J.-F."/>
            <person name="Hugenholtz P."/>
            <person name="Woyke T."/>
            <person name="Wu D."/>
            <person name="Tindall B."/>
            <person name="Pomrenke H."/>
            <person name="Brambilla E."/>
            <person name="Klenk H.-P."/>
            <person name="Eisen J.A."/>
        </authorList>
    </citation>
    <scope>NUCLEOTIDE SEQUENCE [LARGE SCALE GENOMIC DNA]</scope>
    <source>
        <strain evidence="13">ATCC BAA-1392 / DSM 18658 / VKM B-2454 / MOB10</strain>
    </source>
</reference>